<sequence length="271" mass="29371">MSDGADPRGADRFDSTVAHPARRYNYWLGGKDNFAADRASGDAIEAAMPSIRLMAIENRWFLGRAVEFLARQGVRQFLDIGTGIPAPGNTHEVAQAIQPATRTVYVDNDPIVLTHSRALLTSGPEGAIAYLDADLRSPDDILRHPDLHATLNFSEPIGLLLVAVLHFVRDDEDPQGIIDKLVGALPPGSYVVVSHATWEYQSEEAIAELTANNPGGRFVARTGRRLGELLHGLEFVDPGLVSVSRWRADGAPKPRPSIEDVSCNGVVARVP</sequence>
<evidence type="ECO:0000313" key="1">
    <source>
        <dbReference type="EMBL" id="PRY22803.1"/>
    </source>
</evidence>
<dbReference type="EMBL" id="PVZG01000016">
    <property type="protein sequence ID" value="PRY22803.1"/>
    <property type="molecule type" value="Genomic_DNA"/>
</dbReference>
<keyword evidence="1" id="KW-0808">Transferase</keyword>
<keyword evidence="2" id="KW-1185">Reference proteome</keyword>
<evidence type="ECO:0000313" key="2">
    <source>
        <dbReference type="Proteomes" id="UP000239209"/>
    </source>
</evidence>
<keyword evidence="1" id="KW-0489">Methyltransferase</keyword>
<comment type="caution">
    <text evidence="1">The sequence shown here is derived from an EMBL/GenBank/DDBJ whole genome shotgun (WGS) entry which is preliminary data.</text>
</comment>
<dbReference type="GO" id="GO:0008168">
    <property type="term" value="F:methyltransferase activity"/>
    <property type="evidence" value="ECO:0007669"/>
    <property type="project" value="UniProtKB-KW"/>
</dbReference>
<name>A0A2T0RNW9_9ACTN</name>
<protein>
    <submittedName>
        <fullName evidence="1">S-adenosyl methyltransferase</fullName>
    </submittedName>
</protein>
<dbReference type="GO" id="GO:0032259">
    <property type="term" value="P:methylation"/>
    <property type="evidence" value="ECO:0007669"/>
    <property type="project" value="UniProtKB-KW"/>
</dbReference>
<accession>A0A2T0RNW9</accession>
<dbReference type="AlphaFoldDB" id="A0A2T0RNW9"/>
<gene>
    <name evidence="1" type="ORF">CLV70_11662</name>
</gene>
<dbReference type="Proteomes" id="UP000239209">
    <property type="component" value="Unassembled WGS sequence"/>
</dbReference>
<dbReference type="InterPro" id="IPR029063">
    <property type="entry name" value="SAM-dependent_MTases_sf"/>
</dbReference>
<proteinExistence type="predicted"/>
<dbReference type="Gene3D" id="3.40.50.150">
    <property type="entry name" value="Vaccinia Virus protein VP39"/>
    <property type="match status" value="1"/>
</dbReference>
<dbReference type="OrthoDB" id="4073278at2"/>
<organism evidence="1 2">
    <name type="scientific">Pseudosporangium ferrugineum</name>
    <dbReference type="NCBI Taxonomy" id="439699"/>
    <lineage>
        <taxon>Bacteria</taxon>
        <taxon>Bacillati</taxon>
        <taxon>Actinomycetota</taxon>
        <taxon>Actinomycetes</taxon>
        <taxon>Micromonosporales</taxon>
        <taxon>Micromonosporaceae</taxon>
        <taxon>Pseudosporangium</taxon>
    </lineage>
</organism>
<dbReference type="RefSeq" id="WP_106129763.1">
    <property type="nucleotide sequence ID" value="NZ_PVZG01000016.1"/>
</dbReference>
<dbReference type="InterPro" id="IPR006764">
    <property type="entry name" value="SAM_dep_MeTrfase_SAV2177_type"/>
</dbReference>
<dbReference type="SUPFAM" id="SSF53335">
    <property type="entry name" value="S-adenosyl-L-methionine-dependent methyltransferases"/>
    <property type="match status" value="1"/>
</dbReference>
<reference evidence="1 2" key="1">
    <citation type="submission" date="2018-03" db="EMBL/GenBank/DDBJ databases">
        <title>Genomic Encyclopedia of Archaeal and Bacterial Type Strains, Phase II (KMG-II): from individual species to whole genera.</title>
        <authorList>
            <person name="Goeker M."/>
        </authorList>
    </citation>
    <scope>NUCLEOTIDE SEQUENCE [LARGE SCALE GENOMIC DNA]</scope>
    <source>
        <strain evidence="1 2">DSM 45348</strain>
    </source>
</reference>
<dbReference type="Pfam" id="PF04672">
    <property type="entry name" value="Methyltransf_19"/>
    <property type="match status" value="1"/>
</dbReference>
<dbReference type="PIRSF" id="PIRSF017393">
    <property type="entry name" value="MTase_SAV2177"/>
    <property type="match status" value="1"/>
</dbReference>